<evidence type="ECO:0000256" key="5">
    <source>
        <dbReference type="ARBA" id="ARBA00022806"/>
    </source>
</evidence>
<dbReference type="SMART" id="SM00487">
    <property type="entry name" value="DEXDc"/>
    <property type="match status" value="1"/>
</dbReference>
<name>A0A2U2XBS5_9FLAO</name>
<comment type="caution">
    <text evidence="15">The sequence shown here is derived from an EMBL/GenBank/DDBJ whole genome shotgun (WGS) entry which is preliminary data.</text>
</comment>
<dbReference type="PROSITE" id="PS51195">
    <property type="entry name" value="Q_MOTIF"/>
    <property type="match status" value="1"/>
</dbReference>
<proteinExistence type="inferred from homology"/>
<evidence type="ECO:0000256" key="1">
    <source>
        <dbReference type="ARBA" id="ARBA00012552"/>
    </source>
</evidence>
<gene>
    <name evidence="15" type="ORF">DIT68_09735</name>
</gene>
<evidence type="ECO:0000256" key="10">
    <source>
        <dbReference type="PROSITE-ProRule" id="PRU00552"/>
    </source>
</evidence>
<evidence type="ECO:0000259" key="13">
    <source>
        <dbReference type="PROSITE" id="PS51194"/>
    </source>
</evidence>
<keyword evidence="4" id="KW-0378">Hydrolase</keyword>
<dbReference type="InterPro" id="IPR050079">
    <property type="entry name" value="DEAD_box_RNA_helicase"/>
</dbReference>
<dbReference type="CDD" id="cd00268">
    <property type="entry name" value="DEADc"/>
    <property type="match status" value="1"/>
</dbReference>
<evidence type="ECO:0000256" key="9">
    <source>
        <dbReference type="ARBA" id="ARBA00074363"/>
    </source>
</evidence>
<dbReference type="CDD" id="cd18787">
    <property type="entry name" value="SF2_C_DEAD"/>
    <property type="match status" value="1"/>
</dbReference>
<dbReference type="InterPro" id="IPR001650">
    <property type="entry name" value="Helicase_C-like"/>
</dbReference>
<dbReference type="AlphaFoldDB" id="A0A2U2XBS5"/>
<comment type="similarity">
    <text evidence="7">Belongs to the DEAD box helicase family.</text>
</comment>
<reference evidence="15 16" key="1">
    <citation type="submission" date="2018-05" db="EMBL/GenBank/DDBJ databases">
        <title>Brumimicrobium oceani sp. nov., isolated from coastal sediment.</title>
        <authorList>
            <person name="Kou Y."/>
        </authorList>
    </citation>
    <scope>NUCLEOTIDE SEQUENCE [LARGE SCALE GENOMIC DNA]</scope>
    <source>
        <strain evidence="15 16">C305</strain>
    </source>
</reference>
<evidence type="ECO:0000259" key="14">
    <source>
        <dbReference type="PROSITE" id="PS51195"/>
    </source>
</evidence>
<reference evidence="15 16" key="2">
    <citation type="submission" date="2018-05" db="EMBL/GenBank/DDBJ databases">
        <authorList>
            <person name="Lanie J.A."/>
            <person name="Ng W.-L."/>
            <person name="Kazmierczak K.M."/>
            <person name="Andrzejewski T.M."/>
            <person name="Davidsen T.M."/>
            <person name="Wayne K.J."/>
            <person name="Tettelin H."/>
            <person name="Glass J.I."/>
            <person name="Rusch D."/>
            <person name="Podicherti R."/>
            <person name="Tsui H.-C.T."/>
            <person name="Winkler M.E."/>
        </authorList>
    </citation>
    <scope>NUCLEOTIDE SEQUENCE [LARGE SCALE GENOMIC DNA]</scope>
    <source>
        <strain evidence="15 16">C305</strain>
    </source>
</reference>
<protein>
    <recommendedName>
        <fullName evidence="9">DEAD-box ATP-dependent RNA helicase RhpA</fullName>
        <ecNumber evidence="1">3.6.4.13</ecNumber>
    </recommendedName>
</protein>
<evidence type="ECO:0000313" key="16">
    <source>
        <dbReference type="Proteomes" id="UP000245370"/>
    </source>
</evidence>
<dbReference type="Pfam" id="PF00270">
    <property type="entry name" value="DEAD"/>
    <property type="match status" value="1"/>
</dbReference>
<evidence type="ECO:0000256" key="6">
    <source>
        <dbReference type="ARBA" id="ARBA00022840"/>
    </source>
</evidence>
<organism evidence="15 16">
    <name type="scientific">Brumimicrobium oceani</name>
    <dbReference type="NCBI Taxonomy" id="2100725"/>
    <lineage>
        <taxon>Bacteria</taxon>
        <taxon>Pseudomonadati</taxon>
        <taxon>Bacteroidota</taxon>
        <taxon>Flavobacteriia</taxon>
        <taxon>Flavobacteriales</taxon>
        <taxon>Crocinitomicaceae</taxon>
        <taxon>Brumimicrobium</taxon>
    </lineage>
</organism>
<dbReference type="FunFam" id="3.40.50.300:FF:000108">
    <property type="entry name" value="ATP-dependent RNA helicase RhlE"/>
    <property type="match status" value="1"/>
</dbReference>
<dbReference type="PROSITE" id="PS51194">
    <property type="entry name" value="HELICASE_CTER"/>
    <property type="match status" value="1"/>
</dbReference>
<dbReference type="GO" id="GO:0003676">
    <property type="term" value="F:nucleic acid binding"/>
    <property type="evidence" value="ECO:0007669"/>
    <property type="project" value="InterPro"/>
</dbReference>
<dbReference type="GO" id="GO:0042255">
    <property type="term" value="P:ribosome assembly"/>
    <property type="evidence" value="ECO:0007669"/>
    <property type="project" value="UniProtKB-ARBA"/>
</dbReference>
<dbReference type="EC" id="3.6.4.13" evidence="1"/>
<dbReference type="PANTHER" id="PTHR47959">
    <property type="entry name" value="ATP-DEPENDENT RNA HELICASE RHLE-RELATED"/>
    <property type="match status" value="1"/>
</dbReference>
<dbReference type="GO" id="GO:0005524">
    <property type="term" value="F:ATP binding"/>
    <property type="evidence" value="ECO:0007669"/>
    <property type="project" value="UniProtKB-KW"/>
</dbReference>
<evidence type="ECO:0000256" key="11">
    <source>
        <dbReference type="SAM" id="MobiDB-lite"/>
    </source>
</evidence>
<evidence type="ECO:0000256" key="2">
    <source>
        <dbReference type="ARBA" id="ARBA00022490"/>
    </source>
</evidence>
<dbReference type="Pfam" id="PF00271">
    <property type="entry name" value="Helicase_C"/>
    <property type="match status" value="1"/>
</dbReference>
<dbReference type="GO" id="GO:0009266">
    <property type="term" value="P:response to temperature stimulus"/>
    <property type="evidence" value="ECO:0007669"/>
    <property type="project" value="UniProtKB-ARBA"/>
</dbReference>
<dbReference type="RefSeq" id="WP_109359615.1">
    <property type="nucleotide sequence ID" value="NZ_QFRJ01000007.1"/>
</dbReference>
<dbReference type="InterPro" id="IPR014014">
    <property type="entry name" value="RNA_helicase_DEAD_Q_motif"/>
</dbReference>
<feature type="short sequence motif" description="Q motif" evidence="10">
    <location>
        <begin position="1"/>
        <end position="29"/>
    </location>
</feature>
<dbReference type="SMART" id="SM00490">
    <property type="entry name" value="HELICc"/>
    <property type="match status" value="1"/>
</dbReference>
<keyword evidence="3" id="KW-0547">Nucleotide-binding</keyword>
<keyword evidence="6" id="KW-0067">ATP-binding</keyword>
<keyword evidence="5 15" id="KW-0347">Helicase</keyword>
<feature type="domain" description="Helicase ATP-binding" evidence="12">
    <location>
        <begin position="32"/>
        <end position="208"/>
    </location>
</feature>
<evidence type="ECO:0000259" key="12">
    <source>
        <dbReference type="PROSITE" id="PS51192"/>
    </source>
</evidence>
<dbReference type="InterPro" id="IPR027417">
    <property type="entry name" value="P-loop_NTPase"/>
</dbReference>
<dbReference type="InterPro" id="IPR044742">
    <property type="entry name" value="DEAD/DEAH_RhlB"/>
</dbReference>
<evidence type="ECO:0000256" key="3">
    <source>
        <dbReference type="ARBA" id="ARBA00022741"/>
    </source>
</evidence>
<sequence length="422" mass="46433">MTFKQLGLADPILKALEEEGYENPTPIQEQSIPILLKGKDLLGVAQTGTGKTAAFGIPILHHLYNANAHSKGKRKVRALVVTPTRELAIQIDESFKNYGRHTGLRTTVIYGGVKQTKQVARLKQGVDILVATPGRLLDLEDQGHLSFRDLDFVVLDEADQMLDMGFIHDIKKIIAKLPPKRQSLFFSATMPKSIVELSRKILGEFEQVTIKPQQATAEKVDQGVYFVSKENKVELLTHLIKERPGESVLVFSRTKHGANKIVKKLDKAGIKSAAIHGNKSQPQREAALGGFKEGSIQVLIATDIAARGIDVDDLSLVINYELPNVAETYVHRIGRTGRAHASGIALSFCANDERAFLRGIEKLIKQKVPVMQAHPEVEEEIEDKSVKPANPQQRGRGGGGGRGRRPQGKKGNNSRGKSPRRD</sequence>
<dbReference type="EMBL" id="QFRJ01000007">
    <property type="protein sequence ID" value="PWH85213.1"/>
    <property type="molecule type" value="Genomic_DNA"/>
</dbReference>
<keyword evidence="2" id="KW-0963">Cytoplasm</keyword>
<evidence type="ECO:0000256" key="7">
    <source>
        <dbReference type="ARBA" id="ARBA00038437"/>
    </source>
</evidence>
<feature type="region of interest" description="Disordered" evidence="11">
    <location>
        <begin position="376"/>
        <end position="422"/>
    </location>
</feature>
<evidence type="ECO:0000256" key="4">
    <source>
        <dbReference type="ARBA" id="ARBA00022801"/>
    </source>
</evidence>
<evidence type="ECO:0000256" key="8">
    <source>
        <dbReference type="ARBA" id="ARBA00047984"/>
    </source>
</evidence>
<dbReference type="InterPro" id="IPR014001">
    <property type="entry name" value="Helicase_ATP-bd"/>
</dbReference>
<dbReference type="PANTHER" id="PTHR47959:SF13">
    <property type="entry name" value="ATP-DEPENDENT RNA HELICASE RHLE"/>
    <property type="match status" value="1"/>
</dbReference>
<dbReference type="InterPro" id="IPR011545">
    <property type="entry name" value="DEAD/DEAH_box_helicase_dom"/>
</dbReference>
<dbReference type="GO" id="GO:0016787">
    <property type="term" value="F:hydrolase activity"/>
    <property type="evidence" value="ECO:0007669"/>
    <property type="project" value="UniProtKB-KW"/>
</dbReference>
<dbReference type="OrthoDB" id="9785240at2"/>
<comment type="catalytic activity">
    <reaction evidence="8">
        <text>ATP + H2O = ADP + phosphate + H(+)</text>
        <dbReference type="Rhea" id="RHEA:13065"/>
        <dbReference type="ChEBI" id="CHEBI:15377"/>
        <dbReference type="ChEBI" id="CHEBI:15378"/>
        <dbReference type="ChEBI" id="CHEBI:30616"/>
        <dbReference type="ChEBI" id="CHEBI:43474"/>
        <dbReference type="ChEBI" id="CHEBI:456216"/>
        <dbReference type="EC" id="3.6.4.13"/>
    </reaction>
</comment>
<evidence type="ECO:0000313" key="15">
    <source>
        <dbReference type="EMBL" id="PWH85213.1"/>
    </source>
</evidence>
<dbReference type="Proteomes" id="UP000245370">
    <property type="component" value="Unassembled WGS sequence"/>
</dbReference>
<dbReference type="GO" id="GO:0005829">
    <property type="term" value="C:cytosol"/>
    <property type="evidence" value="ECO:0007669"/>
    <property type="project" value="TreeGrafter"/>
</dbReference>
<dbReference type="Gene3D" id="3.40.50.300">
    <property type="entry name" value="P-loop containing nucleotide triphosphate hydrolases"/>
    <property type="match status" value="2"/>
</dbReference>
<dbReference type="SUPFAM" id="SSF52540">
    <property type="entry name" value="P-loop containing nucleoside triphosphate hydrolases"/>
    <property type="match status" value="1"/>
</dbReference>
<dbReference type="GO" id="GO:0003724">
    <property type="term" value="F:RNA helicase activity"/>
    <property type="evidence" value="ECO:0007669"/>
    <property type="project" value="UniProtKB-EC"/>
</dbReference>
<feature type="domain" description="DEAD-box RNA helicase Q" evidence="14">
    <location>
        <begin position="1"/>
        <end position="29"/>
    </location>
</feature>
<feature type="domain" description="Helicase C-terminal" evidence="13">
    <location>
        <begin position="219"/>
        <end position="382"/>
    </location>
</feature>
<keyword evidence="16" id="KW-1185">Reference proteome</keyword>
<accession>A0A2U2XBS5</accession>
<dbReference type="PROSITE" id="PS51192">
    <property type="entry name" value="HELICASE_ATP_BIND_1"/>
    <property type="match status" value="1"/>
</dbReference>